<dbReference type="AlphaFoldDB" id="A0A9W9LIE2"/>
<evidence type="ECO:0000256" key="4">
    <source>
        <dbReference type="ARBA" id="ARBA00022679"/>
    </source>
</evidence>
<comment type="similarity">
    <text evidence="2">Belongs to the class-I pyridoxal-phosphate-dependent aminotransferase family.</text>
</comment>
<dbReference type="CDD" id="cd00609">
    <property type="entry name" value="AAT_like"/>
    <property type="match status" value="1"/>
</dbReference>
<dbReference type="Proteomes" id="UP001149163">
    <property type="component" value="Unassembled WGS sequence"/>
</dbReference>
<evidence type="ECO:0000256" key="2">
    <source>
        <dbReference type="ARBA" id="ARBA00007441"/>
    </source>
</evidence>
<reference evidence="8" key="1">
    <citation type="submission" date="2022-11" db="EMBL/GenBank/DDBJ databases">
        <authorList>
            <person name="Petersen C."/>
        </authorList>
    </citation>
    <scope>NUCLEOTIDE SEQUENCE</scope>
    <source>
        <strain evidence="8">IBT 26290</strain>
    </source>
</reference>
<comment type="caution">
    <text evidence="8">The sequence shown here is derived from an EMBL/GenBank/DDBJ whole genome shotgun (WGS) entry which is preliminary data.</text>
</comment>
<name>A0A9W9LIE2_9EURO</name>
<dbReference type="InterPro" id="IPR004839">
    <property type="entry name" value="Aminotransferase_I/II_large"/>
</dbReference>
<keyword evidence="5" id="KW-0663">Pyridoxal phosphate</keyword>
<evidence type="ECO:0000256" key="3">
    <source>
        <dbReference type="ARBA" id="ARBA00022576"/>
    </source>
</evidence>
<dbReference type="GeneID" id="81429794"/>
<dbReference type="Gene3D" id="3.40.640.10">
    <property type="entry name" value="Type I PLP-dependent aspartate aminotransferase-like (Major domain)"/>
    <property type="match status" value="1"/>
</dbReference>
<evidence type="ECO:0000256" key="6">
    <source>
        <dbReference type="SAM" id="MobiDB-lite"/>
    </source>
</evidence>
<feature type="domain" description="Aminotransferase class I/classII large" evidence="7">
    <location>
        <begin position="145"/>
        <end position="472"/>
    </location>
</feature>
<gene>
    <name evidence="8" type="ORF">N7482_008494</name>
</gene>
<dbReference type="GO" id="GO:0047536">
    <property type="term" value="F:2-aminoadipate transaminase activity"/>
    <property type="evidence" value="ECO:0007669"/>
    <property type="project" value="TreeGrafter"/>
</dbReference>
<accession>A0A9W9LIE2</accession>
<reference evidence="8" key="2">
    <citation type="journal article" date="2023" name="IMA Fungus">
        <title>Comparative genomic study of the Penicillium genus elucidates a diverse pangenome and 15 lateral gene transfer events.</title>
        <authorList>
            <person name="Petersen C."/>
            <person name="Sorensen T."/>
            <person name="Nielsen M.R."/>
            <person name="Sondergaard T.E."/>
            <person name="Sorensen J.L."/>
            <person name="Fitzpatrick D.A."/>
            <person name="Frisvad J.C."/>
            <person name="Nielsen K.L."/>
        </authorList>
    </citation>
    <scope>NUCLEOTIDE SEQUENCE</scope>
    <source>
        <strain evidence="8">IBT 26290</strain>
    </source>
</reference>
<dbReference type="PANTHER" id="PTHR42790">
    <property type="entry name" value="AMINOTRANSFERASE"/>
    <property type="match status" value="1"/>
</dbReference>
<evidence type="ECO:0000256" key="5">
    <source>
        <dbReference type="ARBA" id="ARBA00022898"/>
    </source>
</evidence>
<dbReference type="GO" id="GO:0030170">
    <property type="term" value="F:pyridoxal phosphate binding"/>
    <property type="evidence" value="ECO:0007669"/>
    <property type="project" value="InterPro"/>
</dbReference>
<keyword evidence="3 8" id="KW-0032">Aminotransferase</keyword>
<dbReference type="RefSeq" id="XP_056540383.1">
    <property type="nucleotide sequence ID" value="XM_056690618.1"/>
</dbReference>
<dbReference type="GO" id="GO:0008793">
    <property type="term" value="F:aromatic-amino-acid transaminase activity"/>
    <property type="evidence" value="ECO:0007669"/>
    <property type="project" value="TreeGrafter"/>
</dbReference>
<dbReference type="PANTHER" id="PTHR42790:SF21">
    <property type="entry name" value="AROMATIC_AMINOADIPATE AMINOTRANSFERASE 1"/>
    <property type="match status" value="1"/>
</dbReference>
<proteinExistence type="inferred from homology"/>
<dbReference type="InterPro" id="IPR050859">
    <property type="entry name" value="Class-I_PLP-dep_aminotransf"/>
</dbReference>
<keyword evidence="9" id="KW-1185">Reference proteome</keyword>
<dbReference type="Pfam" id="PF00155">
    <property type="entry name" value="Aminotran_1_2"/>
    <property type="match status" value="1"/>
</dbReference>
<keyword evidence="4" id="KW-0808">Transferase</keyword>
<evidence type="ECO:0000313" key="8">
    <source>
        <dbReference type="EMBL" id="KAJ5157394.1"/>
    </source>
</evidence>
<evidence type="ECO:0000313" key="9">
    <source>
        <dbReference type="Proteomes" id="UP001149163"/>
    </source>
</evidence>
<dbReference type="SUPFAM" id="SSF53383">
    <property type="entry name" value="PLP-dependent transferases"/>
    <property type="match status" value="1"/>
</dbReference>
<feature type="region of interest" description="Disordered" evidence="6">
    <location>
        <begin position="1"/>
        <end position="25"/>
    </location>
</feature>
<dbReference type="GO" id="GO:0006571">
    <property type="term" value="P:tyrosine biosynthetic process"/>
    <property type="evidence" value="ECO:0007669"/>
    <property type="project" value="TreeGrafter"/>
</dbReference>
<evidence type="ECO:0000256" key="1">
    <source>
        <dbReference type="ARBA" id="ARBA00001933"/>
    </source>
</evidence>
<protein>
    <submittedName>
        <fullName evidence="8">Aromatic aminotransferase Aro8</fullName>
    </submittedName>
</protein>
<dbReference type="GO" id="GO:0009074">
    <property type="term" value="P:aromatic amino acid family catabolic process"/>
    <property type="evidence" value="ECO:0007669"/>
    <property type="project" value="TreeGrafter"/>
</dbReference>
<dbReference type="InterPro" id="IPR015421">
    <property type="entry name" value="PyrdxlP-dep_Trfase_major"/>
</dbReference>
<comment type="cofactor">
    <cofactor evidence="1">
        <name>pyridoxal 5'-phosphate</name>
        <dbReference type="ChEBI" id="CHEBI:597326"/>
    </cofactor>
</comment>
<dbReference type="InterPro" id="IPR015424">
    <property type="entry name" value="PyrdxlP-dep_Trfase"/>
</dbReference>
<dbReference type="EMBL" id="JAPQKN010000006">
    <property type="protein sequence ID" value="KAJ5157394.1"/>
    <property type="molecule type" value="Genomic_DNA"/>
</dbReference>
<evidence type="ECO:0000259" key="7">
    <source>
        <dbReference type="Pfam" id="PF00155"/>
    </source>
</evidence>
<sequence length="481" mass="53273">MPHHGNISFTPGATGLSLEPSPVTNEISKDKNVHVKPTARKFDHRFSAEGLSLAPTPLKDTVKTLDFAKMIPLGNGRPASEMLPWEELTMRVAKRDTGLMSCVKGESSFDLAVALDYGCSGGSTKLVDFLTEHVESIHHPPYSDWQTCLSIGSTSAIERALRLFCNRGDWILVEEYTYSGLITAGKTLGINMLAIEMDDGGLNANDLDAKLSAWGPEKGKKPFVLYTVPSGQNPTGKTQSVQRKRLIYEVAEKHDLYIVEDDPYYFLQHGNFSKGTSNLTAKEYQTHLPATYLSLDLSGRVLRLDSASKILAPGLRLGWVTGCAQVIGKFIEQADMSTLAASGPSQVMVHKLLCETWGHGGFMNWLFDLSLQYRKRRDTMSAACAKYLPSVCHWTLPAVGMFLWIKVDHTQLSSRSSPLALEEKICEELEGKGLMVGRGSWFWVGSESMNELCFRLTFAAAPQERLEQAIRILAEQILLYT</sequence>
<dbReference type="GO" id="GO:0019878">
    <property type="term" value="P:lysine biosynthetic process via aminoadipic acid"/>
    <property type="evidence" value="ECO:0007669"/>
    <property type="project" value="TreeGrafter"/>
</dbReference>
<dbReference type="OrthoDB" id="691673at2759"/>
<organism evidence="8 9">
    <name type="scientific">Penicillium canariense</name>
    <dbReference type="NCBI Taxonomy" id="189055"/>
    <lineage>
        <taxon>Eukaryota</taxon>
        <taxon>Fungi</taxon>
        <taxon>Dikarya</taxon>
        <taxon>Ascomycota</taxon>
        <taxon>Pezizomycotina</taxon>
        <taxon>Eurotiomycetes</taxon>
        <taxon>Eurotiomycetidae</taxon>
        <taxon>Eurotiales</taxon>
        <taxon>Aspergillaceae</taxon>
        <taxon>Penicillium</taxon>
    </lineage>
</organism>